<dbReference type="GO" id="GO:0016829">
    <property type="term" value="F:lyase activity"/>
    <property type="evidence" value="ECO:0007669"/>
    <property type="project" value="UniProtKB-KW"/>
</dbReference>
<dbReference type="Pfam" id="PF00682">
    <property type="entry name" value="HMGL-like"/>
    <property type="match status" value="1"/>
</dbReference>
<feature type="domain" description="Pyruvate carboxyltransferase" evidence="4">
    <location>
        <begin position="7"/>
        <end position="274"/>
    </location>
</feature>
<dbReference type="NCBIfam" id="NF004283">
    <property type="entry name" value="PRK05692.1"/>
    <property type="match status" value="1"/>
</dbReference>
<reference evidence="6" key="1">
    <citation type="journal article" date="2019" name="Int. J. Syst. Evol. Microbiol.">
        <title>The Global Catalogue of Microorganisms (GCM) 10K type strain sequencing project: providing services to taxonomists for standard genome sequencing and annotation.</title>
        <authorList>
            <consortium name="The Broad Institute Genomics Platform"/>
            <consortium name="The Broad Institute Genome Sequencing Center for Infectious Disease"/>
            <person name="Wu L."/>
            <person name="Ma J."/>
        </authorList>
    </citation>
    <scope>NUCLEOTIDE SEQUENCE [LARGE SCALE GENOMIC DNA]</scope>
    <source>
        <strain evidence="6">TISTR 1571</strain>
    </source>
</reference>
<protein>
    <submittedName>
        <fullName evidence="5">Hydroxymethylglutaryl-CoA lyase</fullName>
    </submittedName>
</protein>
<dbReference type="InterPro" id="IPR013785">
    <property type="entry name" value="Aldolase_TIM"/>
</dbReference>
<dbReference type="PROSITE" id="PS50991">
    <property type="entry name" value="PYR_CT"/>
    <property type="match status" value="1"/>
</dbReference>
<evidence type="ECO:0000256" key="1">
    <source>
        <dbReference type="ARBA" id="ARBA00009405"/>
    </source>
</evidence>
<dbReference type="Gene3D" id="3.20.20.70">
    <property type="entry name" value="Aldolase class I"/>
    <property type="match status" value="1"/>
</dbReference>
<name>A0ABW5Q6W7_9BACI</name>
<dbReference type="CDD" id="cd07938">
    <property type="entry name" value="DRE_TIM_HMGL"/>
    <property type="match status" value="1"/>
</dbReference>
<dbReference type="PANTHER" id="PTHR42738">
    <property type="entry name" value="HYDROXYMETHYLGLUTARYL-COA LYASE"/>
    <property type="match status" value="1"/>
</dbReference>
<evidence type="ECO:0000313" key="5">
    <source>
        <dbReference type="EMBL" id="MFD2637317.1"/>
    </source>
</evidence>
<sequence>MSLPKEVIIKEVGPRDGLQNEKEEIKTEDKIEWINQLSETGLSYIEMTSFVHPKWIPQLKDALEVAKSVKRKEGITYSALVPNMKGLEGAIEADVDEVSIFMSASEAHNKKNINKSIDETYPVLGEVVDEAKKAGKSVRGYVSTVFGCPYEGKVDEQQVINVCKNLFDMGIDELSLGDTIGVANPIQVRQFLNLISTEFPKDQIALHFHDTRGMALANTLVSLEQGFFIFDGALGGLGGCPYAKGASGNVATDDLVHMLHEMGIQTGIDHDQLLKAGQFIQNKINKPLPSKQMNICTQKALS</sequence>
<dbReference type="InterPro" id="IPR043594">
    <property type="entry name" value="HMGL"/>
</dbReference>
<keyword evidence="2" id="KW-0479">Metal-binding</keyword>
<dbReference type="EMBL" id="JBHUMZ010000003">
    <property type="protein sequence ID" value="MFD2637317.1"/>
    <property type="molecule type" value="Genomic_DNA"/>
</dbReference>
<proteinExistence type="inferred from homology"/>
<comment type="similarity">
    <text evidence="1">Belongs to the HMG-CoA lyase family.</text>
</comment>
<dbReference type="RefSeq" id="WP_377326694.1">
    <property type="nucleotide sequence ID" value="NZ_JBHUMZ010000003.1"/>
</dbReference>
<evidence type="ECO:0000256" key="2">
    <source>
        <dbReference type="ARBA" id="ARBA00022723"/>
    </source>
</evidence>
<comment type="caution">
    <text evidence="5">The sequence shown here is derived from an EMBL/GenBank/DDBJ whole genome shotgun (WGS) entry which is preliminary data.</text>
</comment>
<organism evidence="5 6">
    <name type="scientific">Piscibacillus salipiscarius</name>
    <dbReference type="NCBI Taxonomy" id="299480"/>
    <lineage>
        <taxon>Bacteria</taxon>
        <taxon>Bacillati</taxon>
        <taxon>Bacillota</taxon>
        <taxon>Bacilli</taxon>
        <taxon>Bacillales</taxon>
        <taxon>Bacillaceae</taxon>
        <taxon>Piscibacillus</taxon>
    </lineage>
</organism>
<evidence type="ECO:0000313" key="6">
    <source>
        <dbReference type="Proteomes" id="UP001597452"/>
    </source>
</evidence>
<gene>
    <name evidence="5" type="ORF">ACFSW4_00265</name>
</gene>
<dbReference type="SUPFAM" id="SSF51569">
    <property type="entry name" value="Aldolase"/>
    <property type="match status" value="1"/>
</dbReference>
<dbReference type="Proteomes" id="UP001597452">
    <property type="component" value="Unassembled WGS sequence"/>
</dbReference>
<dbReference type="PANTHER" id="PTHR42738:SF7">
    <property type="entry name" value="HYDROXYMETHYLGLUTARYL-COA LYASE"/>
    <property type="match status" value="1"/>
</dbReference>
<keyword evidence="3 5" id="KW-0456">Lyase</keyword>
<evidence type="ECO:0000259" key="4">
    <source>
        <dbReference type="PROSITE" id="PS50991"/>
    </source>
</evidence>
<dbReference type="InterPro" id="IPR000891">
    <property type="entry name" value="PYR_CT"/>
</dbReference>
<keyword evidence="6" id="KW-1185">Reference proteome</keyword>
<evidence type="ECO:0000256" key="3">
    <source>
        <dbReference type="ARBA" id="ARBA00023239"/>
    </source>
</evidence>
<accession>A0ABW5Q6W7</accession>